<dbReference type="PANTHER" id="PTHR33938:SF15">
    <property type="entry name" value="FERULOYL ESTERASE B-RELATED"/>
    <property type="match status" value="1"/>
</dbReference>
<evidence type="ECO:0000256" key="1">
    <source>
        <dbReference type="ARBA" id="ARBA00022487"/>
    </source>
</evidence>
<keyword evidence="10" id="KW-1185">Reference proteome</keyword>
<evidence type="ECO:0000256" key="2">
    <source>
        <dbReference type="ARBA" id="ARBA00022651"/>
    </source>
</evidence>
<comment type="similarity">
    <text evidence="7">Belongs to the tannase family.</text>
</comment>
<evidence type="ECO:0000256" key="3">
    <source>
        <dbReference type="ARBA" id="ARBA00022729"/>
    </source>
</evidence>
<keyword evidence="5" id="KW-1015">Disulfide bond</keyword>
<dbReference type="AlphaFoldDB" id="A0A3D8S4G2"/>
<comment type="catalytic activity">
    <reaction evidence="6">
        <text>feruloyl-polysaccharide + H2O = ferulate + polysaccharide.</text>
        <dbReference type="EC" id="3.1.1.73"/>
    </reaction>
</comment>
<accession>A0A3D8S4G2</accession>
<evidence type="ECO:0000256" key="5">
    <source>
        <dbReference type="ARBA" id="ARBA00023157"/>
    </source>
</evidence>
<proteinExistence type="inferred from homology"/>
<keyword evidence="1" id="KW-0719">Serine esterase</keyword>
<evidence type="ECO:0000256" key="8">
    <source>
        <dbReference type="SAM" id="MobiDB-lite"/>
    </source>
</evidence>
<keyword evidence="2" id="KW-0119">Carbohydrate metabolism</keyword>
<dbReference type="PANTHER" id="PTHR33938">
    <property type="entry name" value="FERULOYL ESTERASE B-RELATED"/>
    <property type="match status" value="1"/>
</dbReference>
<name>A0A3D8S4G2_9HELO</name>
<gene>
    <name evidence="9" type="ORF">BP5796_05642</name>
</gene>
<feature type="compositionally biased region" description="Low complexity" evidence="8">
    <location>
        <begin position="99"/>
        <end position="116"/>
    </location>
</feature>
<protein>
    <recommendedName>
        <fullName evidence="7">Carboxylic ester hydrolase</fullName>
        <ecNumber evidence="7">3.1.1.-</ecNumber>
    </recommendedName>
</protein>
<feature type="region of interest" description="Disordered" evidence="8">
    <location>
        <begin position="94"/>
        <end position="167"/>
    </location>
</feature>
<dbReference type="InterPro" id="IPR011118">
    <property type="entry name" value="Tannase/feruloyl_esterase"/>
</dbReference>
<keyword evidence="4 7" id="KW-0378">Hydrolase</keyword>
<organism evidence="9 10">
    <name type="scientific">Coleophoma crateriformis</name>
    <dbReference type="NCBI Taxonomy" id="565419"/>
    <lineage>
        <taxon>Eukaryota</taxon>
        <taxon>Fungi</taxon>
        <taxon>Dikarya</taxon>
        <taxon>Ascomycota</taxon>
        <taxon>Pezizomycotina</taxon>
        <taxon>Leotiomycetes</taxon>
        <taxon>Helotiales</taxon>
        <taxon>Dermateaceae</taxon>
        <taxon>Coleophoma</taxon>
    </lineage>
</organism>
<evidence type="ECO:0000256" key="6">
    <source>
        <dbReference type="ARBA" id="ARBA00034075"/>
    </source>
</evidence>
<evidence type="ECO:0000313" key="10">
    <source>
        <dbReference type="Proteomes" id="UP000256328"/>
    </source>
</evidence>
<keyword evidence="3" id="KW-0732">Signal</keyword>
<dbReference type="EC" id="3.1.1.-" evidence="7"/>
<dbReference type="GO" id="GO:0045493">
    <property type="term" value="P:xylan catabolic process"/>
    <property type="evidence" value="ECO:0007669"/>
    <property type="project" value="UniProtKB-KW"/>
</dbReference>
<dbReference type="EMBL" id="PDLN01000007">
    <property type="protein sequence ID" value="RDW80944.1"/>
    <property type="molecule type" value="Genomic_DNA"/>
</dbReference>
<reference evidence="9 10" key="1">
    <citation type="journal article" date="2018" name="IMA Fungus">
        <title>IMA Genome-F 9: Draft genome sequence of Annulohypoxylon stygium, Aspergillus mulundensis, Berkeleyomyces basicola (syn. Thielaviopsis basicola), Ceratocystis smalleyi, two Cercospora beticola strains, Coleophoma cylindrospora, Fusarium fracticaudum, Phialophora cf. hyalina, and Morchella septimelata.</title>
        <authorList>
            <person name="Wingfield B.D."/>
            <person name="Bills G.F."/>
            <person name="Dong Y."/>
            <person name="Huang W."/>
            <person name="Nel W.J."/>
            <person name="Swalarsk-Parry B.S."/>
            <person name="Vaghefi N."/>
            <person name="Wilken P.M."/>
            <person name="An Z."/>
            <person name="de Beer Z.W."/>
            <person name="De Vos L."/>
            <person name="Chen L."/>
            <person name="Duong T.A."/>
            <person name="Gao Y."/>
            <person name="Hammerbacher A."/>
            <person name="Kikkert J.R."/>
            <person name="Li Y."/>
            <person name="Li H."/>
            <person name="Li K."/>
            <person name="Li Q."/>
            <person name="Liu X."/>
            <person name="Ma X."/>
            <person name="Naidoo K."/>
            <person name="Pethybridge S.J."/>
            <person name="Sun J."/>
            <person name="Steenkamp E.T."/>
            <person name="van der Nest M.A."/>
            <person name="van Wyk S."/>
            <person name="Wingfield M.J."/>
            <person name="Xiong C."/>
            <person name="Yue Q."/>
            <person name="Zhang X."/>
        </authorList>
    </citation>
    <scope>NUCLEOTIDE SEQUENCE [LARGE SCALE GENOMIC DNA]</scope>
    <source>
        <strain evidence="9 10">BP5796</strain>
    </source>
</reference>
<dbReference type="Proteomes" id="UP000256328">
    <property type="component" value="Unassembled WGS sequence"/>
</dbReference>
<evidence type="ECO:0000256" key="7">
    <source>
        <dbReference type="RuleBase" id="RU361238"/>
    </source>
</evidence>
<evidence type="ECO:0000256" key="4">
    <source>
        <dbReference type="ARBA" id="ARBA00022801"/>
    </source>
</evidence>
<feature type="compositionally biased region" description="Polar residues" evidence="8">
    <location>
        <begin position="134"/>
        <end position="167"/>
    </location>
</feature>
<dbReference type="GO" id="GO:0030600">
    <property type="term" value="F:feruloyl esterase activity"/>
    <property type="evidence" value="ECO:0007669"/>
    <property type="project" value="UniProtKB-EC"/>
</dbReference>
<sequence length="167" mass="17712">MDSNILRAGHTDSRPSVRLFVRLAVQGVLAIYFGSMSPQHGCSSPSCKLDAIINATIAACDPLDRKTDGVVGRPEFCKLDTDLTSLISTPYSCAASGGSTTVSKRQSQTSSSTPQPRTEPPRPRVSTLRRPPSTACTTPKATPSNFLTEQALMSQDGATAYDSTTSE</sequence>
<keyword evidence="2" id="KW-0624">Polysaccharide degradation</keyword>
<dbReference type="Pfam" id="PF07519">
    <property type="entry name" value="Tannase"/>
    <property type="match status" value="1"/>
</dbReference>
<evidence type="ECO:0000313" key="9">
    <source>
        <dbReference type="EMBL" id="RDW80944.1"/>
    </source>
</evidence>
<comment type="caution">
    <text evidence="9">The sequence shown here is derived from an EMBL/GenBank/DDBJ whole genome shotgun (WGS) entry which is preliminary data.</text>
</comment>
<keyword evidence="2" id="KW-0858">Xylan degradation</keyword>